<keyword evidence="6" id="KW-1185">Reference proteome</keyword>
<proteinExistence type="predicted"/>
<dbReference type="FunFam" id="3.30.300.10:FF:000011">
    <property type="entry name" value="S-adenosylmethionine synthase"/>
    <property type="match status" value="1"/>
</dbReference>
<keyword evidence="1" id="KW-0963">Cytoplasm</keyword>
<dbReference type="InterPro" id="IPR002133">
    <property type="entry name" value="S-AdoMet_synthetase"/>
</dbReference>
<dbReference type="InterPro" id="IPR022636">
    <property type="entry name" value="S-AdoMet_synthetase_sfam"/>
</dbReference>
<dbReference type="UniPathway" id="UPA00315">
    <property type="reaction ID" value="UER00080"/>
</dbReference>
<sequence length="206" mass="22980">MVFGEITTKANVDYEKIVRDTFHTIGFVSDDVDLDADNCKVFVNIEQQIPDIAQGVHGHLTKHPEDIGAGDQGHMFGYATDETPELIPLTHLLATKLGAHLSEVRKDGTCPWLRPNGKTHVTIEYINEGGAMVPTRVHTVLISIEFLQIVKETFDFRPGMIAISLDLKRGGNGRFLKIAAYGHFGRDDADFTWEVLKPLKWTKPQA</sequence>
<dbReference type="Pfam" id="PF02772">
    <property type="entry name" value="S-AdoMet_synt_M"/>
    <property type="match status" value="1"/>
</dbReference>
<dbReference type="GO" id="GO:0006556">
    <property type="term" value="P:S-adenosylmethionine biosynthetic process"/>
    <property type="evidence" value="ECO:0007669"/>
    <property type="project" value="UniProtKB-UniPathway"/>
</dbReference>
<dbReference type="InterPro" id="IPR022631">
    <property type="entry name" value="ADOMET_SYNTHASE_CS"/>
</dbReference>
<dbReference type="GO" id="GO:0046872">
    <property type="term" value="F:metal ion binding"/>
    <property type="evidence" value="ECO:0007669"/>
    <property type="project" value="UniProtKB-KW"/>
</dbReference>
<dbReference type="PANTHER" id="PTHR11964">
    <property type="entry name" value="S-ADENOSYLMETHIONINE SYNTHETASE"/>
    <property type="match status" value="1"/>
</dbReference>
<evidence type="ECO:0000313" key="5">
    <source>
        <dbReference type="EMBL" id="KAF9602819.1"/>
    </source>
</evidence>
<evidence type="ECO:0000259" key="4">
    <source>
        <dbReference type="Pfam" id="PF02772"/>
    </source>
</evidence>
<dbReference type="GO" id="GO:0005524">
    <property type="term" value="F:ATP binding"/>
    <property type="evidence" value="ECO:0007669"/>
    <property type="project" value="UniProtKB-KW"/>
</dbReference>
<dbReference type="SUPFAM" id="SSF55973">
    <property type="entry name" value="S-adenosylmethionine synthetase"/>
    <property type="match status" value="3"/>
</dbReference>
<dbReference type="InterPro" id="IPR022628">
    <property type="entry name" value="S-AdoMet_synt_N"/>
</dbReference>
<feature type="domain" description="S-adenosylmethionine synthetase N-terminal" evidence="3">
    <location>
        <begin position="1"/>
        <end position="49"/>
    </location>
</feature>
<dbReference type="GO" id="GO:0005737">
    <property type="term" value="C:cytoplasm"/>
    <property type="evidence" value="ECO:0007669"/>
    <property type="project" value="UniProtKB-SubCell"/>
</dbReference>
<name>A0A835HNT1_9MAGN</name>
<dbReference type="Gene3D" id="3.30.300.10">
    <property type="match status" value="4"/>
</dbReference>
<dbReference type="Pfam" id="PF00438">
    <property type="entry name" value="S-AdoMet_synt_N"/>
    <property type="match status" value="1"/>
</dbReference>
<dbReference type="EMBL" id="JADFTS010000006">
    <property type="protein sequence ID" value="KAF9602819.1"/>
    <property type="molecule type" value="Genomic_DNA"/>
</dbReference>
<protein>
    <submittedName>
        <fullName evidence="5">Uncharacterized protein</fullName>
    </submittedName>
</protein>
<feature type="domain" description="S-adenosylmethionine synthetase central" evidence="4">
    <location>
        <begin position="66"/>
        <end position="146"/>
    </location>
</feature>
<dbReference type="GO" id="GO:0004478">
    <property type="term" value="F:methionine adenosyltransferase activity"/>
    <property type="evidence" value="ECO:0007669"/>
    <property type="project" value="UniProtKB-EC"/>
</dbReference>
<dbReference type="OrthoDB" id="5852090at2759"/>
<reference evidence="5 6" key="1">
    <citation type="submission" date="2020-10" db="EMBL/GenBank/DDBJ databases">
        <title>The Coptis chinensis genome and diversification of protoberbering-type alkaloids.</title>
        <authorList>
            <person name="Wang B."/>
            <person name="Shu S."/>
            <person name="Song C."/>
            <person name="Liu Y."/>
        </authorList>
    </citation>
    <scope>NUCLEOTIDE SEQUENCE [LARGE SCALE GENOMIC DNA]</scope>
    <source>
        <strain evidence="5">HL-2020</strain>
        <tissue evidence="5">Leaf</tissue>
    </source>
</reference>
<dbReference type="AlphaFoldDB" id="A0A835HNT1"/>
<dbReference type="InterPro" id="IPR022629">
    <property type="entry name" value="S-AdoMet_synt_central"/>
</dbReference>
<dbReference type="Proteomes" id="UP000631114">
    <property type="component" value="Unassembled WGS sequence"/>
</dbReference>
<evidence type="ECO:0000313" key="6">
    <source>
        <dbReference type="Proteomes" id="UP000631114"/>
    </source>
</evidence>
<comment type="caution">
    <text evidence="5">The sequence shown here is derived from an EMBL/GenBank/DDBJ whole genome shotgun (WGS) entry which is preliminary data.</text>
</comment>
<gene>
    <name evidence="5" type="ORF">IFM89_031679</name>
</gene>
<evidence type="ECO:0000259" key="3">
    <source>
        <dbReference type="Pfam" id="PF00438"/>
    </source>
</evidence>
<evidence type="ECO:0000256" key="1">
    <source>
        <dbReference type="ARBA" id="ARBA00022490"/>
    </source>
</evidence>
<accession>A0A835HNT1</accession>
<dbReference type="GO" id="GO:0006730">
    <property type="term" value="P:one-carbon metabolic process"/>
    <property type="evidence" value="ECO:0007669"/>
    <property type="project" value="UniProtKB-KW"/>
</dbReference>
<evidence type="ECO:0000256" key="2">
    <source>
        <dbReference type="ARBA" id="ARBA00022723"/>
    </source>
</evidence>
<keyword evidence="2" id="KW-0479">Metal-binding</keyword>
<organism evidence="5 6">
    <name type="scientific">Coptis chinensis</name>
    <dbReference type="NCBI Taxonomy" id="261450"/>
    <lineage>
        <taxon>Eukaryota</taxon>
        <taxon>Viridiplantae</taxon>
        <taxon>Streptophyta</taxon>
        <taxon>Embryophyta</taxon>
        <taxon>Tracheophyta</taxon>
        <taxon>Spermatophyta</taxon>
        <taxon>Magnoliopsida</taxon>
        <taxon>Ranunculales</taxon>
        <taxon>Ranunculaceae</taxon>
        <taxon>Coptidoideae</taxon>
        <taxon>Coptis</taxon>
    </lineage>
</organism>
<dbReference type="PROSITE" id="PS00376">
    <property type="entry name" value="ADOMET_SYNTHASE_1"/>
    <property type="match status" value="1"/>
</dbReference>